<dbReference type="PANTHER" id="PTHR33493:SF3">
    <property type="entry name" value="LATE EMBRYOGENESIS ABUNDANT PROTEIN, LEA_1 SUBGROUP"/>
    <property type="match status" value="1"/>
</dbReference>
<dbReference type="GeneID" id="105167114"/>
<proteinExistence type="inferred from homology"/>
<dbReference type="RefSeq" id="XP_011084994.1">
    <property type="nucleotide sequence ID" value="XM_011086692.2"/>
</dbReference>
<name>A0A6I9TUP6_SESIN</name>
<accession>A0A6I9TUP6</accession>
<protein>
    <submittedName>
        <fullName evidence="4">Uncharacterized protein LOC105167114</fullName>
    </submittedName>
</protein>
<feature type="compositionally biased region" description="Basic and acidic residues" evidence="2">
    <location>
        <begin position="48"/>
        <end position="72"/>
    </location>
</feature>
<dbReference type="InterPro" id="IPR005513">
    <property type="entry name" value="LEA_1"/>
</dbReference>
<sequence>MQAIKEKLHDMTAVRKAKNEAKEEEKAEKELAKARVEVAHEVRMAREAEAEMDHHVSKAVEKAALVQHERKTPLLGGVSGGQDGYGGDGYMQQEPHYSRNLSNSSAGTGYSTDNLAYGGGDAYSSGRDTGGLGSSAATGAGNMSGGASAHTRDLH</sequence>
<dbReference type="InParanoid" id="A0A6I9TUP6"/>
<feature type="compositionally biased region" description="Polar residues" evidence="2">
    <location>
        <begin position="99"/>
        <end position="114"/>
    </location>
</feature>
<keyword evidence="3" id="KW-1185">Reference proteome</keyword>
<comment type="similarity">
    <text evidence="1">Belongs to the LEA type 1 family.</text>
</comment>
<organism evidence="3 4">
    <name type="scientific">Sesamum indicum</name>
    <name type="common">Oriental sesame</name>
    <name type="synonym">Sesamum orientale</name>
    <dbReference type="NCBI Taxonomy" id="4182"/>
    <lineage>
        <taxon>Eukaryota</taxon>
        <taxon>Viridiplantae</taxon>
        <taxon>Streptophyta</taxon>
        <taxon>Embryophyta</taxon>
        <taxon>Tracheophyta</taxon>
        <taxon>Spermatophyta</taxon>
        <taxon>Magnoliopsida</taxon>
        <taxon>eudicotyledons</taxon>
        <taxon>Gunneridae</taxon>
        <taxon>Pentapetalae</taxon>
        <taxon>asterids</taxon>
        <taxon>lamiids</taxon>
        <taxon>Lamiales</taxon>
        <taxon>Pedaliaceae</taxon>
        <taxon>Sesamum</taxon>
    </lineage>
</organism>
<dbReference type="GO" id="GO:0009793">
    <property type="term" value="P:embryo development ending in seed dormancy"/>
    <property type="evidence" value="ECO:0007669"/>
    <property type="project" value="InterPro"/>
</dbReference>
<feature type="region of interest" description="Disordered" evidence="2">
    <location>
        <begin position="48"/>
        <end position="155"/>
    </location>
</feature>
<dbReference type="PANTHER" id="PTHR33493">
    <property type="entry name" value="LATE EMBRYOGENESIS ABUNDANT PROTEIN 6-RELATED"/>
    <property type="match status" value="1"/>
</dbReference>
<evidence type="ECO:0000313" key="4">
    <source>
        <dbReference type="RefSeq" id="XP_011084994.1"/>
    </source>
</evidence>
<reference evidence="4" key="2">
    <citation type="submission" date="2025-08" db="UniProtKB">
        <authorList>
            <consortium name="RefSeq"/>
        </authorList>
    </citation>
    <scope>IDENTIFICATION</scope>
</reference>
<feature type="compositionally biased region" description="Gly residues" evidence="2">
    <location>
        <begin position="77"/>
        <end position="89"/>
    </location>
</feature>
<evidence type="ECO:0000256" key="2">
    <source>
        <dbReference type="SAM" id="MobiDB-lite"/>
    </source>
</evidence>
<gene>
    <name evidence="4" type="primary">LOC105167114</name>
</gene>
<reference evidence="3" key="1">
    <citation type="submission" date="2024-10" db="UniProtKB">
        <authorList>
            <consortium name="RefSeq"/>
        </authorList>
    </citation>
    <scope>NUCLEOTIDE SEQUENCE [LARGE SCALE GENOMIC DNA]</scope>
    <source>
        <strain evidence="3">cv. Zhongzhi No. 13</strain>
    </source>
</reference>
<dbReference type="Proteomes" id="UP000504604">
    <property type="component" value="Linkage group LG1"/>
</dbReference>
<dbReference type="AlphaFoldDB" id="A0A6I9TUP6"/>
<feature type="region of interest" description="Disordered" evidence="2">
    <location>
        <begin position="1"/>
        <end position="29"/>
    </location>
</feature>
<dbReference type="KEGG" id="sind:105167114"/>
<evidence type="ECO:0000313" key="3">
    <source>
        <dbReference type="Proteomes" id="UP000504604"/>
    </source>
</evidence>
<evidence type="ECO:0000256" key="1">
    <source>
        <dbReference type="ARBA" id="ARBA00010975"/>
    </source>
</evidence>
<dbReference type="Pfam" id="PF03760">
    <property type="entry name" value="LEA_1"/>
    <property type="match status" value="1"/>
</dbReference>